<dbReference type="PANTHER" id="PTHR42940">
    <property type="entry name" value="ALCOHOL DEHYDROGENASE 1-RELATED"/>
    <property type="match status" value="1"/>
</dbReference>
<dbReference type="Proteomes" id="UP000193083">
    <property type="component" value="Unassembled WGS sequence"/>
</dbReference>
<keyword evidence="4 7" id="KW-0479">Metal-binding</keyword>
<comment type="cofactor">
    <cofactor evidence="1 7">
        <name>Zn(2+)</name>
        <dbReference type="ChEBI" id="CHEBI:29105"/>
    </cofactor>
</comment>
<feature type="domain" description="Enoyl reductase (ER)" evidence="8">
    <location>
        <begin position="10"/>
        <end position="349"/>
    </location>
</feature>
<dbReference type="SUPFAM" id="SSF51735">
    <property type="entry name" value="NAD(P)-binding Rossmann-fold domains"/>
    <property type="match status" value="1"/>
</dbReference>
<dbReference type="PROSITE" id="PS00059">
    <property type="entry name" value="ADH_ZINC"/>
    <property type="match status" value="1"/>
</dbReference>
<dbReference type="SUPFAM" id="SSF50129">
    <property type="entry name" value="GroES-like"/>
    <property type="match status" value="1"/>
</dbReference>
<dbReference type="InterPro" id="IPR020843">
    <property type="entry name" value="ER"/>
</dbReference>
<dbReference type="GO" id="GO:0005737">
    <property type="term" value="C:cytoplasm"/>
    <property type="evidence" value="ECO:0007669"/>
    <property type="project" value="TreeGrafter"/>
</dbReference>
<evidence type="ECO:0000256" key="6">
    <source>
        <dbReference type="ARBA" id="ARBA00023002"/>
    </source>
</evidence>
<dbReference type="InterPro" id="IPR013149">
    <property type="entry name" value="ADH-like_C"/>
</dbReference>
<evidence type="ECO:0000313" key="9">
    <source>
        <dbReference type="EMBL" id="SMH30875.1"/>
    </source>
</evidence>
<protein>
    <recommendedName>
        <fullName evidence="3">alcohol dehydrogenase</fullName>
        <ecNumber evidence="3">1.1.1.1</ecNumber>
    </recommendedName>
</protein>
<dbReference type="InterPro" id="IPR002328">
    <property type="entry name" value="ADH_Zn_CS"/>
</dbReference>
<proteinExistence type="inferred from homology"/>
<evidence type="ECO:0000256" key="1">
    <source>
        <dbReference type="ARBA" id="ARBA00001947"/>
    </source>
</evidence>
<dbReference type="InterPro" id="IPR013154">
    <property type="entry name" value="ADH-like_N"/>
</dbReference>
<evidence type="ECO:0000256" key="3">
    <source>
        <dbReference type="ARBA" id="ARBA00013190"/>
    </source>
</evidence>
<evidence type="ECO:0000256" key="4">
    <source>
        <dbReference type="ARBA" id="ARBA00022723"/>
    </source>
</evidence>
<reference evidence="9 10" key="1">
    <citation type="submission" date="2017-04" db="EMBL/GenBank/DDBJ databases">
        <authorList>
            <person name="Afonso C.L."/>
            <person name="Miller P.J."/>
            <person name="Scott M.A."/>
            <person name="Spackman E."/>
            <person name="Goraichik I."/>
            <person name="Dimitrov K.M."/>
            <person name="Suarez D.L."/>
            <person name="Swayne D.E."/>
        </authorList>
    </citation>
    <scope>NUCLEOTIDE SEQUENCE [LARGE SCALE GENOMIC DNA]</scope>
    <source>
        <strain evidence="9 10">B5P</strain>
    </source>
</reference>
<dbReference type="OrthoDB" id="9773078at2"/>
<evidence type="ECO:0000256" key="2">
    <source>
        <dbReference type="ARBA" id="ARBA00008072"/>
    </source>
</evidence>
<evidence type="ECO:0000256" key="7">
    <source>
        <dbReference type="RuleBase" id="RU361277"/>
    </source>
</evidence>
<dbReference type="CDD" id="cd08240">
    <property type="entry name" value="6_hydroxyhexanoate_dh_like"/>
    <property type="match status" value="1"/>
</dbReference>
<comment type="similarity">
    <text evidence="2 7">Belongs to the zinc-containing alcohol dehydrogenase family.</text>
</comment>
<dbReference type="GO" id="GO:0008270">
    <property type="term" value="F:zinc ion binding"/>
    <property type="evidence" value="ECO:0007669"/>
    <property type="project" value="InterPro"/>
</dbReference>
<dbReference type="PANTHER" id="PTHR42940:SF8">
    <property type="entry name" value="VACUOLAR PROTEIN SORTING-ASSOCIATED PROTEIN 11"/>
    <property type="match status" value="1"/>
</dbReference>
<dbReference type="SMART" id="SM00829">
    <property type="entry name" value="PKS_ER"/>
    <property type="match status" value="1"/>
</dbReference>
<dbReference type="Pfam" id="PF00107">
    <property type="entry name" value="ADH_zinc_N"/>
    <property type="match status" value="1"/>
</dbReference>
<dbReference type="GO" id="GO:0004022">
    <property type="term" value="F:alcohol dehydrogenase (NAD+) activity"/>
    <property type="evidence" value="ECO:0007669"/>
    <property type="project" value="UniProtKB-EC"/>
</dbReference>
<dbReference type="InterPro" id="IPR011032">
    <property type="entry name" value="GroES-like_sf"/>
</dbReference>
<evidence type="ECO:0000259" key="8">
    <source>
        <dbReference type="SMART" id="SM00829"/>
    </source>
</evidence>
<keyword evidence="6" id="KW-0560">Oxidoreductase</keyword>
<name>A0A1X7N0S3_9HYPH</name>
<gene>
    <name evidence="9" type="ORF">SAMN02982922_1091</name>
</gene>
<sequence>MRLWAVVKNGQPLECLEVATPEPKGTEVVLEVTYCGVCHSDLHFWKGTYDLGGGKVMTLTDRGVQLPRAPGHEPAGRVVAVGPDAKGVAIGDRCVIFPWMGCGECWRCKSGDENLCDKPAAIGVIRHGGFGSHIVAPHPRYLFDYGNVDPASAATYACSGITVYSAINKFRPLHKDRPMLLIGAGGLGLAAMAMLRALDHTGDIIVVDIAEDKRQAALDEGAVAAIDGRAPDAVAQVQAAAGGALLQAMDFVNNGATVTMAMEALGRGGQLVLVGVAGGEIPLSVSSLIFRPRAIIGSATGSLNDLKAVLDLAKSGKLKPTPVERMPKDKANEAMEKLHSGHVKGRLVLEGA</sequence>
<dbReference type="EC" id="1.1.1.1" evidence="3"/>
<dbReference type="Gene3D" id="3.40.50.720">
    <property type="entry name" value="NAD(P)-binding Rossmann-like Domain"/>
    <property type="match status" value="1"/>
</dbReference>
<dbReference type="InterPro" id="IPR036291">
    <property type="entry name" value="NAD(P)-bd_dom_sf"/>
</dbReference>
<organism evidence="9 10">
    <name type="scientific">Mesorhizobium australicum</name>
    <dbReference type="NCBI Taxonomy" id="536018"/>
    <lineage>
        <taxon>Bacteria</taxon>
        <taxon>Pseudomonadati</taxon>
        <taxon>Pseudomonadota</taxon>
        <taxon>Alphaproteobacteria</taxon>
        <taxon>Hyphomicrobiales</taxon>
        <taxon>Phyllobacteriaceae</taxon>
        <taxon>Mesorhizobium</taxon>
    </lineage>
</organism>
<dbReference type="RefSeq" id="WP_085463216.1">
    <property type="nucleotide sequence ID" value="NZ_FXBL01000004.1"/>
</dbReference>
<dbReference type="Gene3D" id="3.90.180.10">
    <property type="entry name" value="Medium-chain alcohol dehydrogenases, catalytic domain"/>
    <property type="match status" value="1"/>
</dbReference>
<accession>A0A1X7N0S3</accession>
<dbReference type="Pfam" id="PF08240">
    <property type="entry name" value="ADH_N"/>
    <property type="match status" value="1"/>
</dbReference>
<dbReference type="AlphaFoldDB" id="A0A1X7N0S3"/>
<dbReference type="EMBL" id="FXBL01000004">
    <property type="protein sequence ID" value="SMH30875.1"/>
    <property type="molecule type" value="Genomic_DNA"/>
</dbReference>
<evidence type="ECO:0000313" key="10">
    <source>
        <dbReference type="Proteomes" id="UP000193083"/>
    </source>
</evidence>
<keyword evidence="10" id="KW-1185">Reference proteome</keyword>
<keyword evidence="5 7" id="KW-0862">Zinc</keyword>
<evidence type="ECO:0000256" key="5">
    <source>
        <dbReference type="ARBA" id="ARBA00022833"/>
    </source>
</evidence>